<gene>
    <name evidence="2" type="ORF">SCHCODRAFT_109435</name>
</gene>
<evidence type="ECO:0000313" key="3">
    <source>
        <dbReference type="Proteomes" id="UP000007431"/>
    </source>
</evidence>
<dbReference type="GeneID" id="9592637"/>
<organism evidence="3">
    <name type="scientific">Schizophyllum commune (strain H4-8 / FGSC 9210)</name>
    <name type="common">Split gill fungus</name>
    <dbReference type="NCBI Taxonomy" id="578458"/>
    <lineage>
        <taxon>Eukaryota</taxon>
        <taxon>Fungi</taxon>
        <taxon>Dikarya</taxon>
        <taxon>Basidiomycota</taxon>
        <taxon>Agaricomycotina</taxon>
        <taxon>Agaricomycetes</taxon>
        <taxon>Agaricomycetidae</taxon>
        <taxon>Agaricales</taxon>
        <taxon>Schizophyllaceae</taxon>
        <taxon>Schizophyllum</taxon>
    </lineage>
</organism>
<dbReference type="VEuPathDB" id="FungiDB:SCHCODRAFT_02502418"/>
<feature type="region of interest" description="Disordered" evidence="1">
    <location>
        <begin position="161"/>
        <end position="182"/>
    </location>
</feature>
<keyword evidence="3" id="KW-1185">Reference proteome</keyword>
<dbReference type="InParanoid" id="D8Q642"/>
<reference evidence="2 3" key="1">
    <citation type="journal article" date="2010" name="Nat. Biotechnol.">
        <title>Genome sequence of the model mushroom Schizophyllum commune.</title>
        <authorList>
            <person name="Ohm R.A."/>
            <person name="de Jong J.F."/>
            <person name="Lugones L.G."/>
            <person name="Aerts A."/>
            <person name="Kothe E."/>
            <person name="Stajich J.E."/>
            <person name="de Vries R.P."/>
            <person name="Record E."/>
            <person name="Levasseur A."/>
            <person name="Baker S.E."/>
            <person name="Bartholomew K.A."/>
            <person name="Coutinho P.M."/>
            <person name="Erdmann S."/>
            <person name="Fowler T.J."/>
            <person name="Gathman A.C."/>
            <person name="Lombard V."/>
            <person name="Henrissat B."/>
            <person name="Knabe N."/>
            <person name="Kuees U."/>
            <person name="Lilly W.W."/>
            <person name="Lindquist E."/>
            <person name="Lucas S."/>
            <person name="Magnuson J.K."/>
            <person name="Piumi F."/>
            <person name="Raudaskoski M."/>
            <person name="Salamov A."/>
            <person name="Schmutz J."/>
            <person name="Schwarze F.W.M.R."/>
            <person name="vanKuyk P.A."/>
            <person name="Horton J.S."/>
            <person name="Grigoriev I.V."/>
            <person name="Woesten H.A.B."/>
        </authorList>
    </citation>
    <scope>NUCLEOTIDE SEQUENCE [LARGE SCALE GENOMIC DNA]</scope>
    <source>
        <strain evidence="3">H4-8 / FGSC 9210</strain>
    </source>
</reference>
<dbReference type="RefSeq" id="XP_003031979.1">
    <property type="nucleotide sequence ID" value="XM_003031933.1"/>
</dbReference>
<name>D8Q642_SCHCM</name>
<dbReference type="EMBL" id="GL377306">
    <property type="protein sequence ID" value="EFI97076.1"/>
    <property type="molecule type" value="Genomic_DNA"/>
</dbReference>
<dbReference type="KEGG" id="scm:SCHCO_02502418"/>
<dbReference type="HOGENOM" id="CLU_1482809_0_0_1"/>
<proteinExistence type="predicted"/>
<evidence type="ECO:0000313" key="2">
    <source>
        <dbReference type="EMBL" id="EFI97076.1"/>
    </source>
</evidence>
<evidence type="ECO:0000256" key="1">
    <source>
        <dbReference type="SAM" id="MobiDB-lite"/>
    </source>
</evidence>
<dbReference type="AlphaFoldDB" id="D8Q642"/>
<accession>D8Q642</accession>
<dbReference type="Proteomes" id="UP000007431">
    <property type="component" value="Unassembled WGS sequence"/>
</dbReference>
<protein>
    <submittedName>
        <fullName evidence="2">Uncharacterized protein</fullName>
    </submittedName>
</protein>
<feature type="non-terminal residue" evidence="2">
    <location>
        <position position="182"/>
    </location>
</feature>
<sequence length="182" mass="20162">MNANGALYPQFPIRRNPPPHQSGPIVIVQVGKTRMAFGRQYLESHSLEDLIALFASLSVGVPPTRPLRLRDRYLFLQTRVRVLLPEDNEPLPVHADSWIALMPQMREIHIVDAEGATIRAFMSSALVLIAAYNGHKKDTRGGVSYTCEGVGDHVVGGMDIQESRHDKPGILGKKQNPADDHI</sequence>